<dbReference type="EMBL" id="RJUL01000007">
    <property type="protein sequence ID" value="ROQ24184.1"/>
    <property type="molecule type" value="Genomic_DNA"/>
</dbReference>
<dbReference type="CDD" id="cd07377">
    <property type="entry name" value="WHTH_GntR"/>
    <property type="match status" value="1"/>
</dbReference>
<dbReference type="SUPFAM" id="SSF64288">
    <property type="entry name" value="Chorismate lyase-like"/>
    <property type="match status" value="1"/>
</dbReference>
<dbReference type="InterPro" id="IPR000524">
    <property type="entry name" value="Tscrpt_reg_HTH_GntR"/>
</dbReference>
<dbReference type="PANTHER" id="PTHR44846:SF16">
    <property type="entry name" value="TRANSCRIPTIONAL REGULATOR PHNF-RELATED"/>
    <property type="match status" value="1"/>
</dbReference>
<evidence type="ECO:0000313" key="6">
    <source>
        <dbReference type="Proteomes" id="UP000268033"/>
    </source>
</evidence>
<dbReference type="SMART" id="SM00345">
    <property type="entry name" value="HTH_GNTR"/>
    <property type="match status" value="1"/>
</dbReference>
<dbReference type="Pfam" id="PF07702">
    <property type="entry name" value="UTRA"/>
    <property type="match status" value="1"/>
</dbReference>
<feature type="domain" description="HTH gntR-type" evidence="4">
    <location>
        <begin position="1"/>
        <end position="69"/>
    </location>
</feature>
<dbReference type="SUPFAM" id="SSF46785">
    <property type="entry name" value="Winged helix' DNA-binding domain"/>
    <property type="match status" value="1"/>
</dbReference>
<dbReference type="PANTHER" id="PTHR44846">
    <property type="entry name" value="MANNOSYL-D-GLYCERATE TRANSPORT/METABOLISM SYSTEM REPRESSOR MNGR-RELATED"/>
    <property type="match status" value="1"/>
</dbReference>
<comment type="caution">
    <text evidence="5">The sequence shown here is derived from an EMBL/GenBank/DDBJ whole genome shotgun (WGS) entry which is preliminary data.</text>
</comment>
<evidence type="ECO:0000256" key="3">
    <source>
        <dbReference type="ARBA" id="ARBA00023163"/>
    </source>
</evidence>
<organism evidence="5 6">
    <name type="scientific">Gallaecimonas pentaromativorans</name>
    <dbReference type="NCBI Taxonomy" id="584787"/>
    <lineage>
        <taxon>Bacteria</taxon>
        <taxon>Pseudomonadati</taxon>
        <taxon>Pseudomonadota</taxon>
        <taxon>Gammaproteobacteria</taxon>
        <taxon>Enterobacterales</taxon>
        <taxon>Gallaecimonadaceae</taxon>
        <taxon>Gallaecimonas</taxon>
    </lineage>
</organism>
<evidence type="ECO:0000259" key="4">
    <source>
        <dbReference type="PROSITE" id="PS50949"/>
    </source>
</evidence>
<sequence length="235" mass="25410">MSKFVPIRQWLLDSIDTGALCPGDAVPSENQLAERFGVSRMTARRALTELVDSGVLERRQGQGTFVAELKAQSALLSIRSIAIEIAERGHQHQARVLSLKVLSCPADLAKLLGIATGAEVGFSRILHFENSAPVQLEERFVNLALAPDYLAQDFAAHTPHDYLSAVAPIAAAHHWVEAVAADLAQAGLLDVAEHSPLLKLTRLTASRQGAVSLARLYHPSHYRLGGQLPMTLGDF</sequence>
<dbReference type="GO" id="GO:0003677">
    <property type="term" value="F:DNA binding"/>
    <property type="evidence" value="ECO:0007669"/>
    <property type="project" value="UniProtKB-KW"/>
</dbReference>
<gene>
    <name evidence="5" type="ORF">EDC28_10765</name>
</gene>
<dbReference type="RefSeq" id="WP_211355740.1">
    <property type="nucleotide sequence ID" value="NZ_JBLXAC010000017.1"/>
</dbReference>
<name>A0A3N1NWH8_9GAMM</name>
<dbReference type="InterPro" id="IPR028978">
    <property type="entry name" value="Chorismate_lyase_/UTRA_dom_sf"/>
</dbReference>
<dbReference type="SMART" id="SM00866">
    <property type="entry name" value="UTRA"/>
    <property type="match status" value="1"/>
</dbReference>
<dbReference type="GO" id="GO:0003700">
    <property type="term" value="F:DNA-binding transcription factor activity"/>
    <property type="evidence" value="ECO:0007669"/>
    <property type="project" value="InterPro"/>
</dbReference>
<dbReference type="PROSITE" id="PS50949">
    <property type="entry name" value="HTH_GNTR"/>
    <property type="match status" value="1"/>
</dbReference>
<dbReference type="PRINTS" id="PR00035">
    <property type="entry name" value="HTHGNTR"/>
</dbReference>
<dbReference type="Pfam" id="PF00392">
    <property type="entry name" value="GntR"/>
    <property type="match status" value="1"/>
</dbReference>
<dbReference type="Gene3D" id="3.40.1410.10">
    <property type="entry name" value="Chorismate lyase-like"/>
    <property type="match status" value="1"/>
</dbReference>
<keyword evidence="3" id="KW-0804">Transcription</keyword>
<evidence type="ECO:0000256" key="2">
    <source>
        <dbReference type="ARBA" id="ARBA00023125"/>
    </source>
</evidence>
<dbReference type="InterPro" id="IPR036390">
    <property type="entry name" value="WH_DNA-bd_sf"/>
</dbReference>
<keyword evidence="1" id="KW-0805">Transcription regulation</keyword>
<protein>
    <submittedName>
        <fullName evidence="5">GntR family histidine utilization transcriptional repressor</fullName>
    </submittedName>
</protein>
<dbReference type="Proteomes" id="UP000268033">
    <property type="component" value="Unassembled WGS sequence"/>
</dbReference>
<proteinExistence type="predicted"/>
<dbReference type="AlphaFoldDB" id="A0A3N1NWH8"/>
<dbReference type="STRING" id="584787.GCA_001247655_00738"/>
<dbReference type="InterPro" id="IPR036388">
    <property type="entry name" value="WH-like_DNA-bd_sf"/>
</dbReference>
<dbReference type="InterPro" id="IPR011663">
    <property type="entry name" value="UTRA"/>
</dbReference>
<keyword evidence="2" id="KW-0238">DNA-binding</keyword>
<keyword evidence="6" id="KW-1185">Reference proteome</keyword>
<reference evidence="5 6" key="1">
    <citation type="submission" date="2018-11" db="EMBL/GenBank/DDBJ databases">
        <title>Genomic Encyclopedia of Type Strains, Phase IV (KMG-IV): sequencing the most valuable type-strain genomes for metagenomic binning, comparative biology and taxonomic classification.</title>
        <authorList>
            <person name="Goeker M."/>
        </authorList>
    </citation>
    <scope>NUCLEOTIDE SEQUENCE [LARGE SCALE GENOMIC DNA]</scope>
    <source>
        <strain evidence="5 6">DSM 21945</strain>
    </source>
</reference>
<dbReference type="InterPro" id="IPR050679">
    <property type="entry name" value="Bact_HTH_transcr_reg"/>
</dbReference>
<dbReference type="FunFam" id="1.10.10.10:FF:000079">
    <property type="entry name" value="GntR family transcriptional regulator"/>
    <property type="match status" value="1"/>
</dbReference>
<evidence type="ECO:0000256" key="1">
    <source>
        <dbReference type="ARBA" id="ARBA00023015"/>
    </source>
</evidence>
<evidence type="ECO:0000313" key="5">
    <source>
        <dbReference type="EMBL" id="ROQ24184.1"/>
    </source>
</evidence>
<dbReference type="Gene3D" id="1.10.10.10">
    <property type="entry name" value="Winged helix-like DNA-binding domain superfamily/Winged helix DNA-binding domain"/>
    <property type="match status" value="1"/>
</dbReference>
<accession>A0A3N1NWH8</accession>